<gene>
    <name evidence="1" type="ORF">S01H1_41558</name>
</gene>
<comment type="caution">
    <text evidence="1">The sequence shown here is derived from an EMBL/GenBank/DDBJ whole genome shotgun (WGS) entry which is preliminary data.</text>
</comment>
<dbReference type="InterPro" id="IPR004951">
    <property type="entry name" value="DUF268_CAE_spp"/>
</dbReference>
<accession>X0U485</accession>
<evidence type="ECO:0008006" key="2">
    <source>
        <dbReference type="Google" id="ProtNLM"/>
    </source>
</evidence>
<feature type="non-terminal residue" evidence="1">
    <location>
        <position position="1"/>
    </location>
</feature>
<dbReference type="Pfam" id="PF03269">
    <property type="entry name" value="DUF268"/>
    <property type="match status" value="1"/>
</dbReference>
<protein>
    <recommendedName>
        <fullName evidence="2">DUF268 domain-containing protein</fullName>
    </recommendedName>
</protein>
<proteinExistence type="predicted"/>
<dbReference type="AlphaFoldDB" id="X0U485"/>
<dbReference type="EMBL" id="BARS01026365">
    <property type="protein sequence ID" value="GAG00380.1"/>
    <property type="molecule type" value="Genomic_DNA"/>
</dbReference>
<name>X0U485_9ZZZZ</name>
<organism evidence="1">
    <name type="scientific">marine sediment metagenome</name>
    <dbReference type="NCBI Taxonomy" id="412755"/>
    <lineage>
        <taxon>unclassified sequences</taxon>
        <taxon>metagenomes</taxon>
        <taxon>ecological metagenomes</taxon>
    </lineage>
</organism>
<evidence type="ECO:0000313" key="1">
    <source>
        <dbReference type="EMBL" id="GAG00380.1"/>
    </source>
</evidence>
<sequence length="110" mass="12518">SCLHVAEHIGLGRYGDKLNPRGTEMACIELSRVLAPEGSLYFSVPVGRERVCFNAHRIFNPKTILKYFENLKLIELSGVMDKGSLIRNIDVSKLKKSNYACGLFWFKKIR</sequence>
<reference evidence="1" key="1">
    <citation type="journal article" date="2014" name="Front. Microbiol.">
        <title>High frequency of phylogenetically diverse reductive dehalogenase-homologous genes in deep subseafloor sedimentary metagenomes.</title>
        <authorList>
            <person name="Kawai M."/>
            <person name="Futagami T."/>
            <person name="Toyoda A."/>
            <person name="Takaki Y."/>
            <person name="Nishi S."/>
            <person name="Hori S."/>
            <person name="Arai W."/>
            <person name="Tsubouchi T."/>
            <person name="Morono Y."/>
            <person name="Uchiyama I."/>
            <person name="Ito T."/>
            <person name="Fujiyama A."/>
            <person name="Inagaki F."/>
            <person name="Takami H."/>
        </authorList>
    </citation>
    <scope>NUCLEOTIDE SEQUENCE</scope>
    <source>
        <strain evidence="1">Expedition CK06-06</strain>
    </source>
</reference>